<dbReference type="Gene3D" id="1.10.357.10">
    <property type="entry name" value="Tetracycline Repressor, domain 2"/>
    <property type="match status" value="2"/>
</dbReference>
<keyword evidence="1 2" id="KW-0238">DNA-binding</keyword>
<dbReference type="EMBL" id="JAWLKI010000011">
    <property type="protein sequence ID" value="MDV6307969.1"/>
    <property type="molecule type" value="Genomic_DNA"/>
</dbReference>
<dbReference type="InterPro" id="IPR009057">
    <property type="entry name" value="Homeodomain-like_sf"/>
</dbReference>
<evidence type="ECO:0000259" key="4">
    <source>
        <dbReference type="PROSITE" id="PS50977"/>
    </source>
</evidence>
<dbReference type="PROSITE" id="PS50977">
    <property type="entry name" value="HTH_TETR_2"/>
    <property type="match status" value="2"/>
</dbReference>
<feature type="DNA-binding region" description="H-T-H motif" evidence="2">
    <location>
        <begin position="263"/>
        <end position="282"/>
    </location>
</feature>
<dbReference type="PANTHER" id="PTHR43479:SF11">
    <property type="entry name" value="ACREF_ENVCD OPERON REPRESSOR-RELATED"/>
    <property type="match status" value="1"/>
</dbReference>
<dbReference type="InterPro" id="IPR023772">
    <property type="entry name" value="DNA-bd_HTH_TetR-type_CS"/>
</dbReference>
<dbReference type="Pfam" id="PF21313">
    <property type="entry name" value="EthR_C"/>
    <property type="match status" value="2"/>
</dbReference>
<proteinExistence type="predicted"/>
<dbReference type="SUPFAM" id="SSF48498">
    <property type="entry name" value="Tetracyclin repressor-like, C-terminal domain"/>
    <property type="match status" value="2"/>
</dbReference>
<dbReference type="InterPro" id="IPR049397">
    <property type="entry name" value="EthR_C"/>
</dbReference>
<evidence type="ECO:0000313" key="6">
    <source>
        <dbReference type="Proteomes" id="UP001185779"/>
    </source>
</evidence>
<evidence type="ECO:0000256" key="2">
    <source>
        <dbReference type="PROSITE-ProRule" id="PRU00335"/>
    </source>
</evidence>
<organism evidence="5 6">
    <name type="scientific">Gordonia amicalis</name>
    <dbReference type="NCBI Taxonomy" id="89053"/>
    <lineage>
        <taxon>Bacteria</taxon>
        <taxon>Bacillati</taxon>
        <taxon>Actinomycetota</taxon>
        <taxon>Actinomycetes</taxon>
        <taxon>Mycobacteriales</taxon>
        <taxon>Gordoniaceae</taxon>
        <taxon>Gordonia</taxon>
    </lineage>
</organism>
<comment type="caution">
    <text evidence="5">The sequence shown here is derived from an EMBL/GenBank/DDBJ whole genome shotgun (WGS) entry which is preliminary data.</text>
</comment>
<evidence type="ECO:0000256" key="1">
    <source>
        <dbReference type="ARBA" id="ARBA00023125"/>
    </source>
</evidence>
<evidence type="ECO:0000313" key="5">
    <source>
        <dbReference type="EMBL" id="MDV6307969.1"/>
    </source>
</evidence>
<dbReference type="Proteomes" id="UP001185779">
    <property type="component" value="Unassembled WGS sequence"/>
</dbReference>
<dbReference type="SUPFAM" id="SSF46689">
    <property type="entry name" value="Homeodomain-like"/>
    <property type="match status" value="2"/>
</dbReference>
<protein>
    <submittedName>
        <fullName evidence="5">TetR/AcrR family transcriptional regulator</fullName>
    </submittedName>
</protein>
<dbReference type="Pfam" id="PF00440">
    <property type="entry name" value="TetR_N"/>
    <property type="match status" value="2"/>
</dbReference>
<dbReference type="InterPro" id="IPR001647">
    <property type="entry name" value="HTH_TetR"/>
</dbReference>
<accession>A0ABU4DFD2</accession>
<dbReference type="PANTHER" id="PTHR43479">
    <property type="entry name" value="ACREF/ENVCD OPERON REPRESSOR-RELATED"/>
    <property type="match status" value="1"/>
</dbReference>
<dbReference type="PROSITE" id="PS01081">
    <property type="entry name" value="HTH_TETR_1"/>
    <property type="match status" value="1"/>
</dbReference>
<name>A0ABU4DFD2_9ACTN</name>
<evidence type="ECO:0000256" key="3">
    <source>
        <dbReference type="SAM" id="MobiDB-lite"/>
    </source>
</evidence>
<dbReference type="RefSeq" id="WP_096274888.1">
    <property type="nucleotide sequence ID" value="NZ_JASIRD010000003.1"/>
</dbReference>
<dbReference type="Gene3D" id="1.10.10.60">
    <property type="entry name" value="Homeodomain-like"/>
    <property type="match status" value="2"/>
</dbReference>
<feature type="DNA-binding region" description="H-T-H motif" evidence="2">
    <location>
        <begin position="41"/>
        <end position="60"/>
    </location>
</feature>
<feature type="domain" description="HTH tetR-type" evidence="4">
    <location>
        <begin position="18"/>
        <end position="78"/>
    </location>
</feature>
<reference evidence="5 6" key="1">
    <citation type="submission" date="2023-10" db="EMBL/GenBank/DDBJ databases">
        <title>Development of a sustainable strategy for remediation of hydrocarbon-contaminated territories based on the waste exchange concept.</title>
        <authorList>
            <person name="Krivoruchko A."/>
        </authorList>
    </citation>
    <scope>NUCLEOTIDE SEQUENCE [LARGE SCALE GENOMIC DNA]</scope>
    <source>
        <strain evidence="5 6">IEGM 1266</strain>
    </source>
</reference>
<feature type="domain" description="HTH tetR-type" evidence="4">
    <location>
        <begin position="240"/>
        <end position="300"/>
    </location>
</feature>
<sequence>MSQGSFARRRPRDHDGSSAAETAVFDATEKLLANTSLQDLTVAQILEVGGLSRANFYHYFANKYDVLVALLGRVFDESYGLDAPWGTGPGRDRARRMGSSLDQTLEMWSKHGAVICAVIEHMHSRPAVAEAWQRMFEQFVSALAEQIRFERAEGRAPDGAPAVMLAAMLVGGAERAFYVSTRGLDDRLPAAASVTTSLTAINEAAIYGGRTPVKGRRAKAKDTATEVTAPPAAEPVAVEAETARNILNSMRELLMTETLAELSVAKILKHSNTSRASFYFYFRSKEDAFVVLFREAAAHVVAGLADIVEVDRADPSALMGQVDQWLNVDGHAGAVIKNAVHEWPRLPDLRVEYLAAMSAMETVLESIILADRKRGLAPAGPPVREYAATLLWTIERTIAGSLAGEAHLGDRAAVTEMVTRFVFAAIYGRR</sequence>
<dbReference type="InterPro" id="IPR050624">
    <property type="entry name" value="HTH-type_Tx_Regulator"/>
</dbReference>
<dbReference type="InterPro" id="IPR036271">
    <property type="entry name" value="Tet_transcr_reg_TetR-rel_C_sf"/>
</dbReference>
<feature type="region of interest" description="Disordered" evidence="3">
    <location>
        <begin position="1"/>
        <end position="20"/>
    </location>
</feature>
<keyword evidence="6" id="KW-1185">Reference proteome</keyword>
<gene>
    <name evidence="5" type="ORF">R3P94_11650</name>
</gene>